<dbReference type="CDD" id="cd04645">
    <property type="entry name" value="LbH_gamma_CA_like"/>
    <property type="match status" value="1"/>
</dbReference>
<dbReference type="SUPFAM" id="SSF51161">
    <property type="entry name" value="Trimeric LpxA-like enzymes"/>
    <property type="match status" value="1"/>
</dbReference>
<dbReference type="EMBL" id="AP024718">
    <property type="protein sequence ID" value="BCX89065.1"/>
    <property type="molecule type" value="Genomic_DNA"/>
</dbReference>
<dbReference type="KEGG" id="meiy:MIN45_P1435"/>
<dbReference type="InterPro" id="IPR011004">
    <property type="entry name" value="Trimer_LpxA-like_sf"/>
</dbReference>
<dbReference type="InterPro" id="IPR001451">
    <property type="entry name" value="Hexapep"/>
</dbReference>
<dbReference type="PANTHER" id="PTHR13061:SF56">
    <property type="entry name" value="PROTEIN YRDA"/>
    <property type="match status" value="1"/>
</dbReference>
<dbReference type="PANTHER" id="PTHR13061">
    <property type="entry name" value="DYNACTIN SUBUNIT P25"/>
    <property type="match status" value="1"/>
</dbReference>
<dbReference type="Proteomes" id="UP001321450">
    <property type="component" value="Chromosome"/>
</dbReference>
<name>A0AAU9CWJ5_9GAMM</name>
<evidence type="ECO:0000313" key="2">
    <source>
        <dbReference type="Proteomes" id="UP001321450"/>
    </source>
</evidence>
<dbReference type="InterPro" id="IPR050484">
    <property type="entry name" value="Transf_Hexapept/Carb_Anhydrase"/>
</dbReference>
<evidence type="ECO:0000313" key="1">
    <source>
        <dbReference type="EMBL" id="BCX89065.1"/>
    </source>
</evidence>
<dbReference type="Gene3D" id="2.160.10.10">
    <property type="entry name" value="Hexapeptide repeat proteins"/>
    <property type="match status" value="1"/>
</dbReference>
<gene>
    <name evidence="1" type="ORF">MIN45_P1435</name>
</gene>
<reference evidence="2" key="1">
    <citation type="journal article" date="2024" name="Int. J. Syst. Evol. Microbiol.">
        <title>Methylomarinovum tepidoasis sp. nov., a moderately thermophilic methanotroph of the family Methylothermaceae isolated from a deep-sea hydrothermal field.</title>
        <authorList>
            <person name="Hirayama H."/>
            <person name="Takaki Y."/>
            <person name="Abe M."/>
            <person name="Miyazaki M."/>
            <person name="Uematsu K."/>
            <person name="Matsui Y."/>
            <person name="Takai K."/>
        </authorList>
    </citation>
    <scope>NUCLEOTIDE SEQUENCE [LARGE SCALE GENOMIC DNA]</scope>
    <source>
        <strain evidence="2">IN45</strain>
    </source>
</reference>
<keyword evidence="2" id="KW-1185">Reference proteome</keyword>
<sequence>MIVDLHIEYSPKEIALKRQTFEDKVPHFGQRVYVADTALVIGDVHLDDDVSVWPQAVLRGDIHHIHVGRASNIQDACVLHVTHDSPYSPGGFALRIGQQVTVGHRAVLHGCTVGDRCLIGIGAIVMDGAVLEEEVILGAGALVPPGKRLTSGQVYVGSPARPQRPLTDQERQFLRYSADHYVELKNRYLTS</sequence>
<dbReference type="Pfam" id="PF00132">
    <property type="entry name" value="Hexapep"/>
    <property type="match status" value="1"/>
</dbReference>
<proteinExistence type="predicted"/>
<evidence type="ECO:0008006" key="3">
    <source>
        <dbReference type="Google" id="ProtNLM"/>
    </source>
</evidence>
<accession>A0AAU9CWJ5</accession>
<protein>
    <recommendedName>
        <fullName evidence="3">Gamma carbonic anhydrase family protein</fullName>
    </recommendedName>
</protein>
<dbReference type="AlphaFoldDB" id="A0AAU9CWJ5"/>
<organism evidence="1 2">
    <name type="scientific">Methylomarinovum tepidoasis</name>
    <dbReference type="NCBI Taxonomy" id="2840183"/>
    <lineage>
        <taxon>Bacteria</taxon>
        <taxon>Pseudomonadati</taxon>
        <taxon>Pseudomonadota</taxon>
        <taxon>Gammaproteobacteria</taxon>
        <taxon>Methylococcales</taxon>
        <taxon>Methylothermaceae</taxon>
        <taxon>Methylomarinovum</taxon>
    </lineage>
</organism>
<dbReference type="InterPro" id="IPR047324">
    <property type="entry name" value="LbH_gamma_CA-like"/>
</dbReference>